<sequence length="414" mass="47278">MKRRDFTKVLPAFAAVPAISVSAFGASDSPVKNKSERDFWVETIQSIADPLLKALAKGKLKEKMPVEARKGSEEGRKKVTYLEAFGRLLAGMAPWLELGEEDSKEGKLREKYIRLVHKATERAVNPKSPDFMNFTEGYQPLVDAAFLAHAFLRAPKQLWERLDDKVKQQVLEAMRSSREITPWYNNWLLFSATIEAFFLKFDQQWDEMRVDYAVRQHLDWYKGDGMYGDGPDFHWDYYNSFVIQPMLLDIVKVLKEKNKRLGKQYETLLKRSQRYAAIQERLISPEGTFPPIGRSLPYRFGAFQLLGQIALEHQLPKEVKPAQVRGALTAVIRRMIQAEGTFDKNGWLKIGFCGHQPDIAESYISTGSLYLCSVGLLPLGLPENDPFWTAPAEDWTAKKVWKGVDIPADHALYG</sequence>
<dbReference type="PIRSF" id="PIRSF014753">
    <property type="entry name" value="UCP014753"/>
    <property type="match status" value="1"/>
</dbReference>
<comment type="caution">
    <text evidence="3">The sequence shown here is derived from an EMBL/GenBank/DDBJ whole genome shotgun (WGS) entry which is preliminary data.</text>
</comment>
<gene>
    <name evidence="3" type="ORF">AAG747_16175</name>
</gene>
<dbReference type="Proteomes" id="UP001403385">
    <property type="component" value="Unassembled WGS sequence"/>
</dbReference>
<reference evidence="3 4" key="1">
    <citation type="submission" date="2024-04" db="EMBL/GenBank/DDBJ databases">
        <title>Novel genus in family Flammeovirgaceae.</title>
        <authorList>
            <person name="Nguyen T.H."/>
            <person name="Vuong T.Q."/>
            <person name="Le H."/>
            <person name="Kim S.-G."/>
        </authorList>
    </citation>
    <scope>NUCLEOTIDE SEQUENCE [LARGE SCALE GENOMIC DNA]</scope>
    <source>
        <strain evidence="3 4">JCM 23209</strain>
    </source>
</reference>
<organism evidence="3 4">
    <name type="scientific">Rapidithrix thailandica</name>
    <dbReference type="NCBI Taxonomy" id="413964"/>
    <lineage>
        <taxon>Bacteria</taxon>
        <taxon>Pseudomonadati</taxon>
        <taxon>Bacteroidota</taxon>
        <taxon>Cytophagia</taxon>
        <taxon>Cytophagales</taxon>
        <taxon>Flammeovirgaceae</taxon>
        <taxon>Rapidithrix</taxon>
    </lineage>
</organism>
<dbReference type="PANTHER" id="PTHR35339">
    <property type="entry name" value="LINALOOL DEHYDRATASE_ISOMERASE DOMAIN-CONTAINING PROTEIN"/>
    <property type="match status" value="1"/>
</dbReference>
<dbReference type="InterPro" id="IPR049349">
    <property type="entry name" value="DUF2264_N"/>
</dbReference>
<feature type="chain" id="PRO_5043533068" evidence="1">
    <location>
        <begin position="26"/>
        <end position="414"/>
    </location>
</feature>
<keyword evidence="1" id="KW-0732">Signal</keyword>
<dbReference type="PANTHER" id="PTHR35339:SF3">
    <property type="entry name" value="DUF2264 DOMAIN-CONTAINING PROTEIN"/>
    <property type="match status" value="1"/>
</dbReference>
<proteinExistence type="predicted"/>
<dbReference type="RefSeq" id="WP_346822240.1">
    <property type="nucleotide sequence ID" value="NZ_JBDKWZ010000009.1"/>
</dbReference>
<name>A0AAW9SF35_9BACT</name>
<evidence type="ECO:0000259" key="2">
    <source>
        <dbReference type="Pfam" id="PF10022"/>
    </source>
</evidence>
<evidence type="ECO:0000256" key="1">
    <source>
        <dbReference type="SAM" id="SignalP"/>
    </source>
</evidence>
<evidence type="ECO:0000313" key="3">
    <source>
        <dbReference type="EMBL" id="MEN7549461.1"/>
    </source>
</evidence>
<evidence type="ECO:0000313" key="4">
    <source>
        <dbReference type="Proteomes" id="UP001403385"/>
    </source>
</evidence>
<feature type="domain" description="DUF2264" evidence="2">
    <location>
        <begin position="37"/>
        <end position="395"/>
    </location>
</feature>
<dbReference type="InterPro" id="IPR016624">
    <property type="entry name" value="UCP014753"/>
</dbReference>
<dbReference type="EMBL" id="JBDKWZ010000009">
    <property type="protein sequence ID" value="MEN7549461.1"/>
    <property type="molecule type" value="Genomic_DNA"/>
</dbReference>
<protein>
    <submittedName>
        <fullName evidence="3">DUF2264 domain-containing protein</fullName>
    </submittedName>
</protein>
<accession>A0AAW9SF35</accession>
<dbReference type="Pfam" id="PF10022">
    <property type="entry name" value="DUF2264"/>
    <property type="match status" value="1"/>
</dbReference>
<keyword evidence="4" id="KW-1185">Reference proteome</keyword>
<feature type="signal peptide" evidence="1">
    <location>
        <begin position="1"/>
        <end position="25"/>
    </location>
</feature>
<dbReference type="AlphaFoldDB" id="A0AAW9SF35"/>